<dbReference type="AlphaFoldDB" id="A0A9P8ELN7"/>
<proteinExistence type="predicted"/>
<organism evidence="2 3">
    <name type="scientific">Aureobasidium melanogenum</name>
    <name type="common">Aureobasidium pullulans var. melanogenum</name>
    <dbReference type="NCBI Taxonomy" id="46634"/>
    <lineage>
        <taxon>Eukaryota</taxon>
        <taxon>Fungi</taxon>
        <taxon>Dikarya</taxon>
        <taxon>Ascomycota</taxon>
        <taxon>Pezizomycotina</taxon>
        <taxon>Dothideomycetes</taxon>
        <taxon>Dothideomycetidae</taxon>
        <taxon>Dothideales</taxon>
        <taxon>Saccotheciaceae</taxon>
        <taxon>Aureobasidium</taxon>
    </lineage>
</organism>
<feature type="region of interest" description="Disordered" evidence="1">
    <location>
        <begin position="130"/>
        <end position="160"/>
    </location>
</feature>
<evidence type="ECO:0000313" key="3">
    <source>
        <dbReference type="Proteomes" id="UP000779574"/>
    </source>
</evidence>
<feature type="compositionally biased region" description="Polar residues" evidence="1">
    <location>
        <begin position="136"/>
        <end position="153"/>
    </location>
</feature>
<reference evidence="2" key="2">
    <citation type="submission" date="2021-08" db="EMBL/GenBank/DDBJ databases">
        <authorList>
            <person name="Gostincar C."/>
            <person name="Sun X."/>
            <person name="Song Z."/>
            <person name="Gunde-Cimerman N."/>
        </authorList>
    </citation>
    <scope>NUCLEOTIDE SEQUENCE</scope>
    <source>
        <strain evidence="2">EXF-9911</strain>
    </source>
</reference>
<gene>
    <name evidence="2" type="ORF">KCU76_g5812</name>
</gene>
<dbReference type="Proteomes" id="UP000779574">
    <property type="component" value="Unassembled WGS sequence"/>
</dbReference>
<protein>
    <submittedName>
        <fullName evidence="2">Uncharacterized protein</fullName>
    </submittedName>
</protein>
<reference evidence="2" key="1">
    <citation type="journal article" date="2021" name="J Fungi (Basel)">
        <title>Virulence traits and population genomics of the black yeast Aureobasidium melanogenum.</title>
        <authorList>
            <person name="Cernosa A."/>
            <person name="Sun X."/>
            <person name="Gostincar C."/>
            <person name="Fang C."/>
            <person name="Gunde-Cimerman N."/>
            <person name="Song Z."/>
        </authorList>
    </citation>
    <scope>NUCLEOTIDE SEQUENCE</scope>
    <source>
        <strain evidence="2">EXF-9911</strain>
    </source>
</reference>
<feature type="non-terminal residue" evidence="2">
    <location>
        <position position="322"/>
    </location>
</feature>
<accession>A0A9P8ELN7</accession>
<evidence type="ECO:0000313" key="2">
    <source>
        <dbReference type="EMBL" id="KAG9693655.1"/>
    </source>
</evidence>
<name>A0A9P8ELN7_AURME</name>
<comment type="caution">
    <text evidence="2">The sequence shown here is derived from an EMBL/GenBank/DDBJ whole genome shotgun (WGS) entry which is preliminary data.</text>
</comment>
<evidence type="ECO:0000256" key="1">
    <source>
        <dbReference type="SAM" id="MobiDB-lite"/>
    </source>
</evidence>
<sequence>MDTEKFLTTKFDELSMKTQTAVEWIENHHNEDIVEIGRCNCHRAGDKTAYAWIQNLPDSIEVGCSSKSHKWKDVVLVEELERIGPKAKDRTAMKHLRSTLQWWKIHRIASSIEPYTEPFEPDTLETTIFDIPDSKAPNNDSGSSQFAITSGSQSKRRPRSSTQVNVATLVQVLTIAYRVNYFGKKYFEQKVRKAWQEKDPIPLIQAMIPFIDMVPGFAWFTTWLNAYGGDHIFATMLVEVLKQTFADTFPDTEGLSLDPAVTSPVVVASAQNATAASPVAFPQVGALLGVADDKYRAARDAFNKRMFDKNKKGLLGGSAEGC</sequence>
<dbReference type="EMBL" id="JAHFXF010000187">
    <property type="protein sequence ID" value="KAG9693655.1"/>
    <property type="molecule type" value="Genomic_DNA"/>
</dbReference>